<evidence type="ECO:0000313" key="1">
    <source>
        <dbReference type="EMBL" id="SDD31414.1"/>
    </source>
</evidence>
<organism evidence="1 2">
    <name type="scientific">Mucilaginibacter pineti</name>
    <dbReference type="NCBI Taxonomy" id="1391627"/>
    <lineage>
        <taxon>Bacteria</taxon>
        <taxon>Pseudomonadati</taxon>
        <taxon>Bacteroidota</taxon>
        <taxon>Sphingobacteriia</taxon>
        <taxon>Sphingobacteriales</taxon>
        <taxon>Sphingobacteriaceae</taxon>
        <taxon>Mucilaginibacter</taxon>
    </lineage>
</organism>
<dbReference type="OrthoDB" id="795693at2"/>
<protein>
    <submittedName>
        <fullName evidence="1">Uncharacterized protein</fullName>
    </submittedName>
</protein>
<dbReference type="EMBL" id="FNAI01000001">
    <property type="protein sequence ID" value="SDD31414.1"/>
    <property type="molecule type" value="Genomic_DNA"/>
</dbReference>
<dbReference type="RefSeq" id="WP_091143323.1">
    <property type="nucleotide sequence ID" value="NZ_FNAI01000001.1"/>
</dbReference>
<dbReference type="Proteomes" id="UP000199072">
    <property type="component" value="Unassembled WGS sequence"/>
</dbReference>
<dbReference type="AlphaFoldDB" id="A0A1G6TR77"/>
<accession>A0A1G6TR77</accession>
<evidence type="ECO:0000313" key="2">
    <source>
        <dbReference type="Proteomes" id="UP000199072"/>
    </source>
</evidence>
<sequence>MAVVFSNGTKTKVPGFCLLYLNIHTMIVSGVTFGVNKEDGSHLNIAIDPAGVDAAANTSTFKLYHEIDSPKTFDKGYLGAITLNGADEGYDYAGGTDLTDFELKQLAQFIRGYHATGKEFDDHKRDISTK</sequence>
<proteinExistence type="predicted"/>
<reference evidence="1 2" key="1">
    <citation type="submission" date="2016-10" db="EMBL/GenBank/DDBJ databases">
        <authorList>
            <person name="de Groot N.N."/>
        </authorList>
    </citation>
    <scope>NUCLEOTIDE SEQUENCE [LARGE SCALE GENOMIC DNA]</scope>
    <source>
        <strain evidence="1 2">47C3B</strain>
    </source>
</reference>
<name>A0A1G6TR77_9SPHI</name>
<keyword evidence="2" id="KW-1185">Reference proteome</keyword>
<gene>
    <name evidence="1" type="ORF">SAMN05216464_101380</name>
</gene>